<evidence type="ECO:0000313" key="1">
    <source>
        <dbReference type="EMBL" id="QGG96083.1"/>
    </source>
</evidence>
<dbReference type="InterPro" id="IPR058532">
    <property type="entry name" value="YjbR/MT2646/Rv2570-like"/>
</dbReference>
<dbReference type="GO" id="GO:0003677">
    <property type="term" value="F:DNA binding"/>
    <property type="evidence" value="ECO:0007669"/>
    <property type="project" value="UniProtKB-KW"/>
</dbReference>
<dbReference type="InterPro" id="IPR038056">
    <property type="entry name" value="YjbR-like_sf"/>
</dbReference>
<keyword evidence="1" id="KW-0238">DNA-binding</keyword>
<sequence>MGTHPRMYSDDDLYLAELREVCLAFPESVEVEAWGWPTFRAGKKIFALFASGRADGTFGVIFKPEEDERPALVDDPRFFAPPYWGPSGWLELELDAAPVDWDEVRELAEGSYRQVALTRMVKALDAR</sequence>
<reference evidence="1 2" key="1">
    <citation type="submission" date="2019-11" db="EMBL/GenBank/DDBJ databases">
        <authorList>
            <person name="He Y."/>
        </authorList>
    </citation>
    <scope>NUCLEOTIDE SEQUENCE [LARGE SCALE GENOMIC DNA]</scope>
    <source>
        <strain evidence="1 2">SCSIO 58843</strain>
    </source>
</reference>
<keyword evidence="2" id="KW-1185">Reference proteome</keyword>
<dbReference type="Pfam" id="PF04237">
    <property type="entry name" value="YjbR"/>
    <property type="match status" value="1"/>
</dbReference>
<dbReference type="KEGG" id="atq:GH723_13795"/>
<organism evidence="1 2">
    <name type="scientific">Actinomarinicola tropica</name>
    <dbReference type="NCBI Taxonomy" id="2789776"/>
    <lineage>
        <taxon>Bacteria</taxon>
        <taxon>Bacillati</taxon>
        <taxon>Actinomycetota</taxon>
        <taxon>Acidimicrobiia</taxon>
        <taxon>Acidimicrobiales</taxon>
        <taxon>Iamiaceae</taxon>
        <taxon>Actinomarinicola</taxon>
    </lineage>
</organism>
<name>A0A5Q2RJT6_9ACTN</name>
<dbReference type="Gene3D" id="3.90.1150.30">
    <property type="match status" value="1"/>
</dbReference>
<accession>A0A5Q2RJT6</accession>
<dbReference type="AlphaFoldDB" id="A0A5Q2RJT6"/>
<evidence type="ECO:0000313" key="2">
    <source>
        <dbReference type="Proteomes" id="UP000334019"/>
    </source>
</evidence>
<dbReference type="Proteomes" id="UP000334019">
    <property type="component" value="Chromosome"/>
</dbReference>
<dbReference type="EMBL" id="CP045851">
    <property type="protein sequence ID" value="QGG96083.1"/>
    <property type="molecule type" value="Genomic_DNA"/>
</dbReference>
<dbReference type="RefSeq" id="WP_153760189.1">
    <property type="nucleotide sequence ID" value="NZ_CP045851.1"/>
</dbReference>
<gene>
    <name evidence="1" type="ORF">GH723_13795</name>
</gene>
<dbReference type="SUPFAM" id="SSF142906">
    <property type="entry name" value="YjbR-like"/>
    <property type="match status" value="1"/>
</dbReference>
<proteinExistence type="predicted"/>
<protein>
    <submittedName>
        <fullName evidence="1">MmcQ/YjbR family DNA-binding protein</fullName>
    </submittedName>
</protein>